<sequence>MKLTIRRGGGLAGMVAQTELDDRSLPKTDAEAFAGEVARANLHEQPEPAAAKPWPDAQLYEILLEAAGPPISVHYTDETLPESVRLLVAWVDGRPERVESIEQ</sequence>
<organism evidence="1 2">
    <name type="scientific">Arthrobacter wenxiniae</name>
    <dbReference type="NCBI Taxonomy" id="2713570"/>
    <lineage>
        <taxon>Bacteria</taxon>
        <taxon>Bacillati</taxon>
        <taxon>Actinomycetota</taxon>
        <taxon>Actinomycetes</taxon>
        <taxon>Micrococcales</taxon>
        <taxon>Micrococcaceae</taxon>
        <taxon>Arthrobacter</taxon>
    </lineage>
</organism>
<dbReference type="Pfam" id="PF20242">
    <property type="entry name" value="Emfourin"/>
    <property type="match status" value="1"/>
</dbReference>
<dbReference type="RefSeq" id="WP_176633404.1">
    <property type="nucleotide sequence ID" value="NZ_JAAMFM010000002.1"/>
</dbReference>
<evidence type="ECO:0000313" key="2">
    <source>
        <dbReference type="Proteomes" id="UP000543556"/>
    </source>
</evidence>
<reference evidence="1 2" key="1">
    <citation type="submission" date="2020-02" db="EMBL/GenBank/DDBJ databases">
        <title>Genome sequence of strain AETb3-4.</title>
        <authorList>
            <person name="Gao J."/>
            <person name="Zhang X."/>
        </authorList>
    </citation>
    <scope>NUCLEOTIDE SEQUENCE [LARGE SCALE GENOMIC DNA]</scope>
    <source>
        <strain evidence="1 2">AETb3-4</strain>
    </source>
</reference>
<evidence type="ECO:0000313" key="1">
    <source>
        <dbReference type="EMBL" id="NVM93662.1"/>
    </source>
</evidence>
<dbReference type="EMBL" id="JAAMFM010000002">
    <property type="protein sequence ID" value="NVM93662.1"/>
    <property type="molecule type" value="Genomic_DNA"/>
</dbReference>
<gene>
    <name evidence="1" type="ORF">G6034_01825</name>
</gene>
<proteinExistence type="predicted"/>
<keyword evidence="2" id="KW-1185">Reference proteome</keyword>
<comment type="caution">
    <text evidence="1">The sequence shown here is derived from an EMBL/GenBank/DDBJ whole genome shotgun (WGS) entry which is preliminary data.</text>
</comment>
<dbReference type="AlphaFoldDB" id="A0A7Y7IDU8"/>
<accession>A0A7Y7IDU8</accession>
<dbReference type="InterPro" id="IPR049457">
    <property type="entry name" value="Emfourin"/>
</dbReference>
<name>A0A7Y7IDU8_9MICC</name>
<protein>
    <submittedName>
        <fullName evidence="1">Uncharacterized protein</fullName>
    </submittedName>
</protein>
<dbReference type="Proteomes" id="UP000543556">
    <property type="component" value="Unassembled WGS sequence"/>
</dbReference>